<protein>
    <submittedName>
        <fullName evidence="1">Uncharacterized protein</fullName>
    </submittedName>
</protein>
<accession>A0AAD6UZJ3</accession>
<name>A0AAD6UZJ3_9AGAR</name>
<dbReference type="AlphaFoldDB" id="A0AAD6UZJ3"/>
<dbReference type="Proteomes" id="UP001219525">
    <property type="component" value="Unassembled WGS sequence"/>
</dbReference>
<sequence length="244" mass="27299">MDLSFQLCDFESLKQPAPRVLRNFTRQQYVRESAIDLRNEYNNTGFGEVVLSRICLSSNPSTSMGYAGDIHRGISGPGIALTLSLRSPIIHTQAGNTSQTARLSRRALQIRPAADADAASPAKSFSTTVRPRSLRDKYRETGVPMKDIVFGEVVFSRICFSTDPSVSTSYRDEGEIHWTGDRFDIISAEWLKELETGVVSGAGWTDVSDEVLREVEEIWDANSECRPTTNNWYISVEDRPNNLK</sequence>
<organism evidence="1 2">
    <name type="scientific">Mycena pura</name>
    <dbReference type="NCBI Taxonomy" id="153505"/>
    <lineage>
        <taxon>Eukaryota</taxon>
        <taxon>Fungi</taxon>
        <taxon>Dikarya</taxon>
        <taxon>Basidiomycota</taxon>
        <taxon>Agaricomycotina</taxon>
        <taxon>Agaricomycetes</taxon>
        <taxon>Agaricomycetidae</taxon>
        <taxon>Agaricales</taxon>
        <taxon>Marasmiineae</taxon>
        <taxon>Mycenaceae</taxon>
        <taxon>Mycena</taxon>
    </lineage>
</organism>
<evidence type="ECO:0000313" key="2">
    <source>
        <dbReference type="Proteomes" id="UP001219525"/>
    </source>
</evidence>
<evidence type="ECO:0000313" key="1">
    <source>
        <dbReference type="EMBL" id="KAJ7196042.1"/>
    </source>
</evidence>
<gene>
    <name evidence="1" type="ORF">GGX14DRAFT_673680</name>
</gene>
<proteinExistence type="predicted"/>
<comment type="caution">
    <text evidence="1">The sequence shown here is derived from an EMBL/GenBank/DDBJ whole genome shotgun (WGS) entry which is preliminary data.</text>
</comment>
<dbReference type="EMBL" id="JARJCW010000086">
    <property type="protein sequence ID" value="KAJ7196042.1"/>
    <property type="molecule type" value="Genomic_DNA"/>
</dbReference>
<keyword evidence="2" id="KW-1185">Reference proteome</keyword>
<reference evidence="1" key="1">
    <citation type="submission" date="2023-03" db="EMBL/GenBank/DDBJ databases">
        <title>Massive genome expansion in bonnet fungi (Mycena s.s.) driven by repeated elements and novel gene families across ecological guilds.</title>
        <authorList>
            <consortium name="Lawrence Berkeley National Laboratory"/>
            <person name="Harder C.B."/>
            <person name="Miyauchi S."/>
            <person name="Viragh M."/>
            <person name="Kuo A."/>
            <person name="Thoen E."/>
            <person name="Andreopoulos B."/>
            <person name="Lu D."/>
            <person name="Skrede I."/>
            <person name="Drula E."/>
            <person name="Henrissat B."/>
            <person name="Morin E."/>
            <person name="Kohler A."/>
            <person name="Barry K."/>
            <person name="LaButti K."/>
            <person name="Morin E."/>
            <person name="Salamov A."/>
            <person name="Lipzen A."/>
            <person name="Mereny Z."/>
            <person name="Hegedus B."/>
            <person name="Baldrian P."/>
            <person name="Stursova M."/>
            <person name="Weitz H."/>
            <person name="Taylor A."/>
            <person name="Grigoriev I.V."/>
            <person name="Nagy L.G."/>
            <person name="Martin F."/>
            <person name="Kauserud H."/>
        </authorList>
    </citation>
    <scope>NUCLEOTIDE SEQUENCE</scope>
    <source>
        <strain evidence="1">9144</strain>
    </source>
</reference>